<evidence type="ECO:0000256" key="5">
    <source>
        <dbReference type="ARBA" id="ARBA00053168"/>
    </source>
</evidence>
<dbReference type="OMA" id="LEYRKVW"/>
<keyword evidence="4" id="KW-0496">Mitochondrion</keyword>
<evidence type="ECO:0000256" key="6">
    <source>
        <dbReference type="ARBA" id="ARBA00069252"/>
    </source>
</evidence>
<comment type="function">
    <text evidence="5">May play a protective role in mucosal tissues by preventing exaggerated allergic responses.</text>
</comment>
<evidence type="ECO:0000256" key="1">
    <source>
        <dbReference type="ARBA" id="ARBA00004173"/>
    </source>
</evidence>
<dbReference type="InterPro" id="IPR002913">
    <property type="entry name" value="START_lipid-bd_dom"/>
</dbReference>
<keyword evidence="10" id="KW-1185">Reference proteome</keyword>
<dbReference type="KEGG" id="bfo:118413695"/>
<dbReference type="PROSITE" id="PS50848">
    <property type="entry name" value="START"/>
    <property type="match status" value="1"/>
</dbReference>
<evidence type="ECO:0000256" key="3">
    <source>
        <dbReference type="ARBA" id="ARBA00023054"/>
    </source>
</evidence>
<gene>
    <name evidence="11" type="primary">LOC118413695</name>
</gene>
<dbReference type="GO" id="GO:0008289">
    <property type="term" value="F:lipid binding"/>
    <property type="evidence" value="ECO:0007669"/>
    <property type="project" value="InterPro"/>
</dbReference>
<organism evidence="10 11">
    <name type="scientific">Branchiostoma floridae</name>
    <name type="common">Florida lancelet</name>
    <name type="synonym">Amphioxus</name>
    <dbReference type="NCBI Taxonomy" id="7739"/>
    <lineage>
        <taxon>Eukaryota</taxon>
        <taxon>Metazoa</taxon>
        <taxon>Chordata</taxon>
        <taxon>Cephalochordata</taxon>
        <taxon>Leptocardii</taxon>
        <taxon>Amphioxiformes</taxon>
        <taxon>Branchiostomatidae</taxon>
        <taxon>Branchiostoma</taxon>
    </lineage>
</organism>
<evidence type="ECO:0000256" key="7">
    <source>
        <dbReference type="ARBA" id="ARBA00079053"/>
    </source>
</evidence>
<feature type="region of interest" description="Disordered" evidence="8">
    <location>
        <begin position="158"/>
        <end position="181"/>
    </location>
</feature>
<evidence type="ECO:0000256" key="4">
    <source>
        <dbReference type="ARBA" id="ARBA00023128"/>
    </source>
</evidence>
<comment type="subcellular location">
    <subcellularLocation>
        <location evidence="1">Mitochondrion</location>
    </subcellularLocation>
</comment>
<protein>
    <recommendedName>
        <fullName evidence="6">StAR-related lipid transfer protein 7, mitochondrial</fullName>
    </recommendedName>
    <alternativeName>
        <fullName evidence="7">START domain-containing protein 7</fullName>
    </alternativeName>
</protein>
<dbReference type="AlphaFoldDB" id="A0A9J7KZ18"/>
<evidence type="ECO:0000256" key="2">
    <source>
        <dbReference type="ARBA" id="ARBA00022946"/>
    </source>
</evidence>
<evidence type="ECO:0000256" key="8">
    <source>
        <dbReference type="SAM" id="MobiDB-lite"/>
    </source>
</evidence>
<dbReference type="SUPFAM" id="SSF55961">
    <property type="entry name" value="Bet v1-like"/>
    <property type="match status" value="1"/>
</dbReference>
<keyword evidence="2" id="KW-0809">Transit peptide</keyword>
<dbReference type="PANTHER" id="PTHR19308">
    <property type="entry name" value="PHOSPHATIDYLCHOLINE TRANSFER PROTEIN"/>
    <property type="match status" value="1"/>
</dbReference>
<reference evidence="10" key="1">
    <citation type="journal article" date="2020" name="Nat. Ecol. Evol.">
        <title>Deeply conserved synteny resolves early events in vertebrate evolution.</title>
        <authorList>
            <person name="Simakov O."/>
            <person name="Marletaz F."/>
            <person name="Yue J.X."/>
            <person name="O'Connell B."/>
            <person name="Jenkins J."/>
            <person name="Brandt A."/>
            <person name="Calef R."/>
            <person name="Tung C.H."/>
            <person name="Huang T.K."/>
            <person name="Schmutz J."/>
            <person name="Satoh N."/>
            <person name="Yu J.K."/>
            <person name="Putnam N.H."/>
            <person name="Green R.E."/>
            <person name="Rokhsar D.S."/>
        </authorList>
    </citation>
    <scope>NUCLEOTIDE SEQUENCE [LARGE SCALE GENOMIC DNA]</scope>
    <source>
        <strain evidence="10">S238N-H82</strain>
    </source>
</reference>
<dbReference type="PANTHER" id="PTHR19308:SF8">
    <property type="entry name" value="STAR-RELATED LIPID TRANSFER PROTEIN 7, MITOCHONDRIAL"/>
    <property type="match status" value="1"/>
</dbReference>
<dbReference type="InterPro" id="IPR051213">
    <property type="entry name" value="START_lipid_transfer"/>
</dbReference>
<dbReference type="RefSeq" id="XP_035673117.1">
    <property type="nucleotide sequence ID" value="XM_035817224.1"/>
</dbReference>
<keyword evidence="3" id="KW-0175">Coiled coil</keyword>
<dbReference type="Pfam" id="PF01852">
    <property type="entry name" value="START"/>
    <property type="match status" value="1"/>
</dbReference>
<dbReference type="SMART" id="SM00234">
    <property type="entry name" value="START"/>
    <property type="match status" value="1"/>
</dbReference>
<reference evidence="11" key="2">
    <citation type="submission" date="2025-08" db="UniProtKB">
        <authorList>
            <consortium name="RefSeq"/>
        </authorList>
    </citation>
    <scope>IDENTIFICATION</scope>
    <source>
        <strain evidence="11">S238N-H82</strain>
        <tissue evidence="11">Testes</tissue>
    </source>
</reference>
<dbReference type="FunFam" id="3.30.530.20:FF:000016">
    <property type="entry name" value="StAR-related lipid transfer protein 7, mitochondrial"/>
    <property type="match status" value="1"/>
</dbReference>
<evidence type="ECO:0000313" key="10">
    <source>
        <dbReference type="Proteomes" id="UP000001554"/>
    </source>
</evidence>
<sequence length="406" mass="47494">MAGCSPFLYTRRVPLVNYIRENKGLLAQAFRRELATKSGCRLEQPSWRSMAYKFFFPSLHDSVVSIGRFLAQQFNVYAAQRIRRMGQVWSLYRDIYNDKTVNFMVSRFGRRLGAKSERSHRWYVMFGAVCFAWDKERITDQELDCYIQDMWDVQRMTKNTANNRNSSRQASTEVDSRNSSEQQEISCSSFLNSWERVIDRTDLKVWRQPMQGSSLYQYKVYGTFHDISARTFFNVQLDLNYRKEWDKLVVKLEVIDRDDDDGSEVVHWVMHYPYPMYSREYVYLRRHKVDTDANIIVLASRSVEHPDCPEGDQYVRVGTYSSNMVIKPHRTFDEDGFDYILTYNDDPKAYFPSYLSTGCQLCMSSRGLPDFINQLHQAAYNASHKGSRGCLGNLPPHPEAGRAMAN</sequence>
<proteinExistence type="predicted"/>
<dbReference type="Gene3D" id="3.30.530.20">
    <property type="match status" value="1"/>
</dbReference>
<evidence type="ECO:0000313" key="11">
    <source>
        <dbReference type="RefSeq" id="XP_035673117.1"/>
    </source>
</evidence>
<name>A0A9J7KZ18_BRAFL</name>
<dbReference type="InterPro" id="IPR023393">
    <property type="entry name" value="START-like_dom_sf"/>
</dbReference>
<dbReference type="Proteomes" id="UP000001554">
    <property type="component" value="Chromosome 4"/>
</dbReference>
<dbReference type="GeneID" id="118413695"/>
<evidence type="ECO:0000259" key="9">
    <source>
        <dbReference type="PROSITE" id="PS50848"/>
    </source>
</evidence>
<feature type="domain" description="START" evidence="9">
    <location>
        <begin position="194"/>
        <end position="384"/>
    </location>
</feature>
<dbReference type="OrthoDB" id="1295045at2759"/>
<accession>A0A9J7KZ18</accession>
<dbReference type="GO" id="GO:0005739">
    <property type="term" value="C:mitochondrion"/>
    <property type="evidence" value="ECO:0007669"/>
    <property type="project" value="UniProtKB-SubCell"/>
</dbReference>